<accession>A0A7S2ISE2</accession>
<reference evidence="2" key="1">
    <citation type="submission" date="2021-01" db="EMBL/GenBank/DDBJ databases">
        <authorList>
            <person name="Corre E."/>
            <person name="Pelletier E."/>
            <person name="Niang G."/>
            <person name="Scheremetjew M."/>
            <person name="Finn R."/>
            <person name="Kale V."/>
            <person name="Holt S."/>
            <person name="Cochrane G."/>
            <person name="Meng A."/>
            <person name="Brown T."/>
            <person name="Cohen L."/>
        </authorList>
    </citation>
    <scope>NUCLEOTIDE SEQUENCE</scope>
    <source>
        <strain evidence="2">UTEX LB 985</strain>
    </source>
</reference>
<feature type="region of interest" description="Disordered" evidence="1">
    <location>
        <begin position="1"/>
        <end position="81"/>
    </location>
</feature>
<feature type="region of interest" description="Disordered" evidence="1">
    <location>
        <begin position="109"/>
        <end position="162"/>
    </location>
</feature>
<organism evidence="2">
    <name type="scientific">Haptolina brevifila</name>
    <dbReference type="NCBI Taxonomy" id="156173"/>
    <lineage>
        <taxon>Eukaryota</taxon>
        <taxon>Haptista</taxon>
        <taxon>Haptophyta</taxon>
        <taxon>Prymnesiophyceae</taxon>
        <taxon>Prymnesiales</taxon>
        <taxon>Prymnesiaceae</taxon>
        <taxon>Haptolina</taxon>
    </lineage>
</organism>
<sequence length="267" mass="29868">MDGGRSTPMDISPKRKQPRAKTERHRPSEEEEIAELRAMFEPGGHSPPKQHTTSTASSTNESRPKWNSSPLRNPPGALRGVRPVTLEPWMEVAEADRKVALNFGHENEWEPREEVNSYVEDARRRREDNRSLGAAPWDASSVKHMPPELRGQKPKRQEPWSKYHNDDISELNAVEGTAINELYAITEDRNNRVKPTIVQPQWDGSKGLGRPSTKPGAPGRTAAHVQYNEYRAKAFREARRAGAPAGGSVKAKARTARSAAQHARQPT</sequence>
<protein>
    <submittedName>
        <fullName evidence="2">Uncharacterized protein</fullName>
    </submittedName>
</protein>
<evidence type="ECO:0000313" key="2">
    <source>
        <dbReference type="EMBL" id="CAD9527665.1"/>
    </source>
</evidence>
<feature type="compositionally biased region" description="Polar residues" evidence="1">
    <location>
        <begin position="49"/>
        <end position="71"/>
    </location>
</feature>
<evidence type="ECO:0000256" key="1">
    <source>
        <dbReference type="SAM" id="MobiDB-lite"/>
    </source>
</evidence>
<feature type="region of interest" description="Disordered" evidence="1">
    <location>
        <begin position="238"/>
        <end position="267"/>
    </location>
</feature>
<proteinExistence type="predicted"/>
<feature type="compositionally biased region" description="Basic and acidic residues" evidence="1">
    <location>
        <begin position="109"/>
        <end position="130"/>
    </location>
</feature>
<feature type="compositionally biased region" description="Basic residues" evidence="1">
    <location>
        <begin position="14"/>
        <end position="24"/>
    </location>
</feature>
<feature type="region of interest" description="Disordered" evidence="1">
    <location>
        <begin position="197"/>
        <end position="223"/>
    </location>
</feature>
<dbReference type="AlphaFoldDB" id="A0A7S2ISE2"/>
<dbReference type="EMBL" id="HBGU01067503">
    <property type="protein sequence ID" value="CAD9527665.1"/>
    <property type="molecule type" value="Transcribed_RNA"/>
</dbReference>
<name>A0A7S2ISE2_9EUKA</name>
<gene>
    <name evidence="2" type="ORF">CBRE1094_LOCUS36802</name>
</gene>
<feature type="compositionally biased region" description="Basic and acidic residues" evidence="1">
    <location>
        <begin position="145"/>
        <end position="162"/>
    </location>
</feature>